<dbReference type="InterPro" id="IPR029058">
    <property type="entry name" value="AB_hydrolase_fold"/>
</dbReference>
<dbReference type="Gene3D" id="3.40.50.1820">
    <property type="entry name" value="alpha/beta hydrolase"/>
    <property type="match status" value="1"/>
</dbReference>
<accession>K1U1Q5</accession>
<proteinExistence type="predicted"/>
<dbReference type="AlphaFoldDB" id="K1U1Q5"/>
<gene>
    <name evidence="1" type="ORF">OBE_02967</name>
</gene>
<reference evidence="1" key="1">
    <citation type="journal article" date="2013" name="Environ. Microbiol.">
        <title>Microbiota from the distal guts of lean and obese adolescents exhibit partial functional redundancy besides clear differences in community structure.</title>
        <authorList>
            <person name="Ferrer M."/>
            <person name="Ruiz A."/>
            <person name="Lanza F."/>
            <person name="Haange S.B."/>
            <person name="Oberbach A."/>
            <person name="Till H."/>
            <person name="Bargiela R."/>
            <person name="Campoy C."/>
            <person name="Segura M.T."/>
            <person name="Richter M."/>
            <person name="von Bergen M."/>
            <person name="Seifert J."/>
            <person name="Suarez A."/>
        </authorList>
    </citation>
    <scope>NUCLEOTIDE SEQUENCE</scope>
</reference>
<protein>
    <recommendedName>
        <fullName evidence="2">Esterase</fullName>
    </recommendedName>
</protein>
<evidence type="ECO:0008006" key="2">
    <source>
        <dbReference type="Google" id="ProtNLM"/>
    </source>
</evidence>
<name>K1U1Q5_9ZZZZ</name>
<feature type="non-terminal residue" evidence="1">
    <location>
        <position position="1"/>
    </location>
</feature>
<sequence>GLFALYSIYQTDAFSRVASVSGSLWFPGIKEYVVSRTPVKKPADIFFSLGDRECRTQNSLLRCVQQNTESIERYYHEQGIDTTFQLNPGNHFKDVVQRTAAGLQWLLSREYDP</sequence>
<dbReference type="EMBL" id="AJWZ01001956">
    <property type="protein sequence ID" value="EKC72285.1"/>
    <property type="molecule type" value="Genomic_DNA"/>
</dbReference>
<dbReference type="SUPFAM" id="SSF53474">
    <property type="entry name" value="alpha/beta-Hydrolases"/>
    <property type="match status" value="1"/>
</dbReference>
<evidence type="ECO:0000313" key="1">
    <source>
        <dbReference type="EMBL" id="EKC72285.1"/>
    </source>
</evidence>
<organism evidence="1">
    <name type="scientific">human gut metagenome</name>
    <dbReference type="NCBI Taxonomy" id="408170"/>
    <lineage>
        <taxon>unclassified sequences</taxon>
        <taxon>metagenomes</taxon>
        <taxon>organismal metagenomes</taxon>
    </lineage>
</organism>
<comment type="caution">
    <text evidence="1">The sequence shown here is derived from an EMBL/GenBank/DDBJ whole genome shotgun (WGS) entry which is preliminary data.</text>
</comment>